<accession>A0AAE3R0V1</accession>
<keyword evidence="2" id="KW-1185">Reference proteome</keyword>
<reference evidence="1" key="1">
    <citation type="submission" date="2023-05" db="EMBL/GenBank/DDBJ databases">
        <authorList>
            <person name="Zhang X."/>
        </authorList>
    </citation>
    <scope>NUCLEOTIDE SEQUENCE</scope>
    <source>
        <strain evidence="1">BD1B2-1</strain>
    </source>
</reference>
<comment type="caution">
    <text evidence="1">The sequence shown here is derived from an EMBL/GenBank/DDBJ whole genome shotgun (WGS) entry which is preliminary data.</text>
</comment>
<proteinExistence type="predicted"/>
<gene>
    <name evidence="1" type="ORF">QNI22_13405</name>
</gene>
<evidence type="ECO:0008006" key="3">
    <source>
        <dbReference type="Google" id="ProtNLM"/>
    </source>
</evidence>
<dbReference type="Gene3D" id="3.30.1150.10">
    <property type="match status" value="1"/>
</dbReference>
<name>A0AAE3R0V1_9BACT</name>
<dbReference type="EMBL" id="JASJOU010000004">
    <property type="protein sequence ID" value="MDJ1501656.1"/>
    <property type="molecule type" value="Genomic_DNA"/>
</dbReference>
<organism evidence="1 2">
    <name type="scientific">Xanthocytophaga agilis</name>
    <dbReference type="NCBI Taxonomy" id="3048010"/>
    <lineage>
        <taxon>Bacteria</taxon>
        <taxon>Pseudomonadati</taxon>
        <taxon>Bacteroidota</taxon>
        <taxon>Cytophagia</taxon>
        <taxon>Cytophagales</taxon>
        <taxon>Rhodocytophagaceae</taxon>
        <taxon>Xanthocytophaga</taxon>
    </lineage>
</organism>
<sequence length="151" mass="16959">MKMFFTCLVVLSVTVIIGTVGYAQTFKVQQDRKCIMTLDETCQIYVCTLPDKFPEFPGGVGEMLSFMQKNVRTSKENDGSQSKVYLSFIVTETGKIECLRIVNKTTQEYSIMDKDVLQEMAKMPNWIPAQCNGTNVAALYSLPITICLANQ</sequence>
<dbReference type="Proteomes" id="UP001232063">
    <property type="component" value="Unassembled WGS sequence"/>
</dbReference>
<evidence type="ECO:0000313" key="2">
    <source>
        <dbReference type="Proteomes" id="UP001232063"/>
    </source>
</evidence>
<protein>
    <recommendedName>
        <fullName evidence="3">TonB C-terminal domain-containing protein</fullName>
    </recommendedName>
</protein>
<evidence type="ECO:0000313" key="1">
    <source>
        <dbReference type="EMBL" id="MDJ1501656.1"/>
    </source>
</evidence>
<dbReference type="AlphaFoldDB" id="A0AAE3R0V1"/>
<dbReference type="SUPFAM" id="SSF74653">
    <property type="entry name" value="TolA/TonB C-terminal domain"/>
    <property type="match status" value="1"/>
</dbReference>